<dbReference type="InterPro" id="IPR058922">
    <property type="entry name" value="WHD_DRP"/>
</dbReference>
<dbReference type="Proteomes" id="UP000734854">
    <property type="component" value="Unassembled WGS sequence"/>
</dbReference>
<dbReference type="SUPFAM" id="SSF52540">
    <property type="entry name" value="P-loop containing nucleoside triphosphate hydrolases"/>
    <property type="match status" value="1"/>
</dbReference>
<evidence type="ECO:0000259" key="4">
    <source>
        <dbReference type="Pfam" id="PF00931"/>
    </source>
</evidence>
<comment type="caution">
    <text evidence="6">The sequence shown here is derived from an EMBL/GenBank/DDBJ whole genome shotgun (WGS) entry which is preliminary data.</text>
</comment>
<gene>
    <name evidence="6" type="ORF">ZIOFF_067943</name>
</gene>
<dbReference type="InterPro" id="IPR044974">
    <property type="entry name" value="Disease_R_plants"/>
</dbReference>
<reference evidence="6 7" key="1">
    <citation type="submission" date="2020-08" db="EMBL/GenBank/DDBJ databases">
        <title>Plant Genome Project.</title>
        <authorList>
            <person name="Zhang R.-G."/>
        </authorList>
    </citation>
    <scope>NUCLEOTIDE SEQUENCE [LARGE SCALE GENOMIC DNA]</scope>
    <source>
        <tissue evidence="6">Rhizome</tissue>
    </source>
</reference>
<dbReference type="InterPro" id="IPR036388">
    <property type="entry name" value="WH-like_DNA-bd_sf"/>
</dbReference>
<dbReference type="InterPro" id="IPR027417">
    <property type="entry name" value="P-loop_NTPase"/>
</dbReference>
<evidence type="ECO:0000259" key="5">
    <source>
        <dbReference type="Pfam" id="PF23559"/>
    </source>
</evidence>
<dbReference type="Pfam" id="PF23559">
    <property type="entry name" value="WHD_DRP"/>
    <property type="match status" value="1"/>
</dbReference>
<dbReference type="Pfam" id="PF00931">
    <property type="entry name" value="NB-ARC"/>
    <property type="match status" value="1"/>
</dbReference>
<dbReference type="GO" id="GO:0098542">
    <property type="term" value="P:defense response to other organism"/>
    <property type="evidence" value="ECO:0007669"/>
    <property type="project" value="TreeGrafter"/>
</dbReference>
<dbReference type="Gene3D" id="3.40.50.300">
    <property type="entry name" value="P-loop containing nucleotide triphosphate hydrolases"/>
    <property type="match status" value="1"/>
</dbReference>
<evidence type="ECO:0000313" key="6">
    <source>
        <dbReference type="EMBL" id="KAG6474020.1"/>
    </source>
</evidence>
<evidence type="ECO:0000256" key="2">
    <source>
        <dbReference type="ARBA" id="ARBA00022821"/>
    </source>
</evidence>
<evidence type="ECO:0000313" key="7">
    <source>
        <dbReference type="Proteomes" id="UP000734854"/>
    </source>
</evidence>
<feature type="compositionally biased region" description="Basic residues" evidence="3">
    <location>
        <begin position="673"/>
        <end position="684"/>
    </location>
</feature>
<protein>
    <recommendedName>
        <fullName evidence="8">NB-ARC domain-containing protein</fullName>
    </recommendedName>
</protein>
<dbReference type="Gene3D" id="1.10.8.430">
    <property type="entry name" value="Helical domain of apoptotic protease-activating factors"/>
    <property type="match status" value="1"/>
</dbReference>
<accession>A0A8J5ET25</accession>
<feature type="region of interest" description="Disordered" evidence="3">
    <location>
        <begin position="669"/>
        <end position="693"/>
    </location>
</feature>
<dbReference type="GO" id="GO:0043531">
    <property type="term" value="F:ADP binding"/>
    <property type="evidence" value="ECO:0007669"/>
    <property type="project" value="InterPro"/>
</dbReference>
<keyword evidence="2" id="KW-0611">Plant defense</keyword>
<evidence type="ECO:0000256" key="3">
    <source>
        <dbReference type="SAM" id="MobiDB-lite"/>
    </source>
</evidence>
<sequence length="693" mass="79239">MVWITSLSNLPPSHFLLWSGEKRDEEAAMDPQVIVLTVIGWIVPHLVTLASLAIKKTLNNPPKDDQDKNLEEKAFKMIKVFDQIYPEITSSKIVKNSLCDFKTFLIEEMEAIKENQKHDERRRNWKPDGTTMSDMLEEALDMRIMEVAEARQEDEEYKFRCTTGARKHSVKLRGRDEETRGLLSWLLENSQRSSCSDSKKLSILSIVGLGGIGKTELARQAYNNDRADFGIKAWVSVCKNCDVKKLTIEIMESADFKLLPSLHSMYSSEKIQSIFTEIIKDQRVLVVFDDVWEEFSTPWEELYASLSHGRQGSRVIVTTQLERVAKLIGSDETINLDPLEHQEYWKLFEECAFGNQNPNNYPELQQLGQAIASKFEGSPLAAVEIGRTLASNLTKRHWEKIAGSQFGVLQRSRGDILSALEFCYEQLPTRLKQCYLSCALFPKNYCFDKDQLLRMWVALGFSPSLADEEIRSLAEDLASRSFFVNAERRNNKFMIHPVYHELADMICDGEFFRLEEETEETKIPEKARHVYVKADILVKVCKGLGEKENLYSLVIDGSLSSGIPNSKSDFHNSLNKVLNDLKGLRVLILSELPGNRLLKSVRKLGHLGYLEIPSNKNRTVPESFLASYHRVQVNLNQVPRDLFIKCEGMDELAKLCGVAADTQKKAISTTSLSRRKKRSRRRAARRDQLLREQ</sequence>
<evidence type="ECO:0000256" key="1">
    <source>
        <dbReference type="ARBA" id="ARBA00022737"/>
    </source>
</evidence>
<name>A0A8J5ET25_ZINOF</name>
<dbReference type="PRINTS" id="PR00364">
    <property type="entry name" value="DISEASERSIST"/>
</dbReference>
<keyword evidence="7" id="KW-1185">Reference proteome</keyword>
<dbReference type="AlphaFoldDB" id="A0A8J5ET25"/>
<proteinExistence type="predicted"/>
<dbReference type="PANTHER" id="PTHR23155">
    <property type="entry name" value="DISEASE RESISTANCE PROTEIN RP"/>
    <property type="match status" value="1"/>
</dbReference>
<dbReference type="InterPro" id="IPR042197">
    <property type="entry name" value="Apaf_helical"/>
</dbReference>
<organism evidence="6 7">
    <name type="scientific">Zingiber officinale</name>
    <name type="common">Ginger</name>
    <name type="synonym">Amomum zingiber</name>
    <dbReference type="NCBI Taxonomy" id="94328"/>
    <lineage>
        <taxon>Eukaryota</taxon>
        <taxon>Viridiplantae</taxon>
        <taxon>Streptophyta</taxon>
        <taxon>Embryophyta</taxon>
        <taxon>Tracheophyta</taxon>
        <taxon>Spermatophyta</taxon>
        <taxon>Magnoliopsida</taxon>
        <taxon>Liliopsida</taxon>
        <taxon>Zingiberales</taxon>
        <taxon>Zingiberaceae</taxon>
        <taxon>Zingiber</taxon>
    </lineage>
</organism>
<dbReference type="Gene3D" id="1.10.10.10">
    <property type="entry name" value="Winged helix-like DNA-binding domain superfamily/Winged helix DNA-binding domain"/>
    <property type="match status" value="1"/>
</dbReference>
<dbReference type="EMBL" id="JACMSC010000019">
    <property type="protein sequence ID" value="KAG6474020.1"/>
    <property type="molecule type" value="Genomic_DNA"/>
</dbReference>
<dbReference type="InterPro" id="IPR002182">
    <property type="entry name" value="NB-ARC"/>
</dbReference>
<feature type="domain" description="Disease resistance protein winged helix" evidence="5">
    <location>
        <begin position="440"/>
        <end position="503"/>
    </location>
</feature>
<dbReference type="PANTHER" id="PTHR23155:SF1188">
    <property type="entry name" value="OS11G0492300 PROTEIN"/>
    <property type="match status" value="1"/>
</dbReference>
<keyword evidence="1" id="KW-0677">Repeat</keyword>
<evidence type="ECO:0008006" key="8">
    <source>
        <dbReference type="Google" id="ProtNLM"/>
    </source>
</evidence>
<feature type="domain" description="NB-ARC" evidence="4">
    <location>
        <begin position="198"/>
        <end position="356"/>
    </location>
</feature>